<keyword evidence="4" id="KW-0560">Oxidoreductase</keyword>
<evidence type="ECO:0000313" key="7">
    <source>
        <dbReference type="Proteomes" id="UP001500454"/>
    </source>
</evidence>
<dbReference type="InterPro" id="IPR036188">
    <property type="entry name" value="FAD/NAD-bd_sf"/>
</dbReference>
<dbReference type="RefSeq" id="WP_345226656.1">
    <property type="nucleotide sequence ID" value="NZ_BAABHA010000013.1"/>
</dbReference>
<dbReference type="Pfam" id="PF05199">
    <property type="entry name" value="GMC_oxred_C"/>
    <property type="match status" value="1"/>
</dbReference>
<dbReference type="InterPro" id="IPR007867">
    <property type="entry name" value="GMC_OxRtase_C"/>
</dbReference>
<dbReference type="PANTHER" id="PTHR46056:SF12">
    <property type="entry name" value="LONG-CHAIN-ALCOHOL OXIDASE"/>
    <property type="match status" value="1"/>
</dbReference>
<organism evidence="6 7">
    <name type="scientific">Hymenobacter koreensis</name>
    <dbReference type="NCBI Taxonomy" id="1084523"/>
    <lineage>
        <taxon>Bacteria</taxon>
        <taxon>Pseudomonadati</taxon>
        <taxon>Bacteroidota</taxon>
        <taxon>Cytophagia</taxon>
        <taxon>Cytophagales</taxon>
        <taxon>Hymenobacteraceae</taxon>
        <taxon>Hymenobacter</taxon>
    </lineage>
</organism>
<evidence type="ECO:0000313" key="6">
    <source>
        <dbReference type="EMBL" id="GAA4389158.1"/>
    </source>
</evidence>
<evidence type="ECO:0000256" key="4">
    <source>
        <dbReference type="ARBA" id="ARBA00023002"/>
    </source>
</evidence>
<keyword evidence="7" id="KW-1185">Reference proteome</keyword>
<accession>A0ABP8JDI5</accession>
<evidence type="ECO:0000256" key="3">
    <source>
        <dbReference type="ARBA" id="ARBA00022827"/>
    </source>
</evidence>
<name>A0ABP8JDI5_9BACT</name>
<feature type="domain" description="Glucose-methanol-choline oxidoreductase C-terminal" evidence="5">
    <location>
        <begin position="10"/>
        <end position="109"/>
    </location>
</feature>
<gene>
    <name evidence="6" type="ORF">GCM10023186_36280</name>
</gene>
<evidence type="ECO:0000259" key="5">
    <source>
        <dbReference type="Pfam" id="PF05199"/>
    </source>
</evidence>
<keyword evidence="2" id="KW-0285">Flavoprotein</keyword>
<dbReference type="EMBL" id="BAABHA010000013">
    <property type="protein sequence ID" value="GAA4389158.1"/>
    <property type="molecule type" value="Genomic_DNA"/>
</dbReference>
<comment type="similarity">
    <text evidence="1">Belongs to the GMC oxidoreductase family.</text>
</comment>
<reference evidence="7" key="1">
    <citation type="journal article" date="2019" name="Int. J. Syst. Evol. Microbiol.">
        <title>The Global Catalogue of Microorganisms (GCM) 10K type strain sequencing project: providing services to taxonomists for standard genome sequencing and annotation.</title>
        <authorList>
            <consortium name="The Broad Institute Genomics Platform"/>
            <consortium name="The Broad Institute Genome Sequencing Center for Infectious Disease"/>
            <person name="Wu L."/>
            <person name="Ma J."/>
        </authorList>
    </citation>
    <scope>NUCLEOTIDE SEQUENCE [LARGE SCALE GENOMIC DNA]</scope>
    <source>
        <strain evidence="7">JCM 17924</strain>
    </source>
</reference>
<keyword evidence="3" id="KW-0274">FAD</keyword>
<dbReference type="Proteomes" id="UP001500454">
    <property type="component" value="Unassembled WGS sequence"/>
</dbReference>
<comment type="caution">
    <text evidence="6">The sequence shown here is derived from an EMBL/GenBank/DDBJ whole genome shotgun (WGS) entry which is preliminary data.</text>
</comment>
<dbReference type="Gene3D" id="3.50.50.60">
    <property type="entry name" value="FAD/NAD(P)-binding domain"/>
    <property type="match status" value="1"/>
</dbReference>
<evidence type="ECO:0000256" key="1">
    <source>
        <dbReference type="ARBA" id="ARBA00010790"/>
    </source>
</evidence>
<dbReference type="SUPFAM" id="SSF51905">
    <property type="entry name" value="FAD/NAD(P)-binding domain"/>
    <property type="match status" value="1"/>
</dbReference>
<sequence length="122" mass="13414">MLTRCAGFINARGLPKPCITFTNQENEVRMTRHAEQLMRRIWAAAGASDIWAFPRNAHIIGTARMGLSGDAAVVNADGQAFDVPNLYICDKSFFLSALSVNPALTIMALSLRTADKFLARRD</sequence>
<evidence type="ECO:0000256" key="2">
    <source>
        <dbReference type="ARBA" id="ARBA00022630"/>
    </source>
</evidence>
<protein>
    <recommendedName>
        <fullName evidence="5">Glucose-methanol-choline oxidoreductase C-terminal domain-containing protein</fullName>
    </recommendedName>
</protein>
<proteinExistence type="inferred from homology"/>
<dbReference type="PANTHER" id="PTHR46056">
    <property type="entry name" value="LONG-CHAIN-ALCOHOL OXIDASE"/>
    <property type="match status" value="1"/>
</dbReference>